<reference evidence="2" key="1">
    <citation type="submission" date="2020-03" db="EMBL/GenBank/DDBJ databases">
        <authorList>
            <person name="Weist P."/>
        </authorList>
    </citation>
    <scope>NUCLEOTIDE SEQUENCE</scope>
</reference>
<feature type="compositionally biased region" description="Polar residues" evidence="1">
    <location>
        <begin position="132"/>
        <end position="145"/>
    </location>
</feature>
<feature type="region of interest" description="Disordered" evidence="1">
    <location>
        <begin position="267"/>
        <end position="323"/>
    </location>
</feature>
<evidence type="ECO:0000256" key="1">
    <source>
        <dbReference type="SAM" id="MobiDB-lite"/>
    </source>
</evidence>
<keyword evidence="3" id="KW-1185">Reference proteome</keyword>
<evidence type="ECO:0000313" key="3">
    <source>
        <dbReference type="Proteomes" id="UP001153269"/>
    </source>
</evidence>
<feature type="compositionally biased region" description="Basic residues" evidence="1">
    <location>
        <begin position="283"/>
        <end position="293"/>
    </location>
</feature>
<sequence length="323" mass="36307">MPFSYNPFAGYPGMGYGMVMPSFPPPPYMDPSAYLLPQPHMQAVDYRRLLHPQVHAPSAPFHNPNQIRRTRPPHTVQHRETMSSETSEAFFKILKLPKISDEQEDGNEMGLEEDTPENKIKSPLNAKDVDENGSSEPEANQSPNQEPLIVNGQKERSPCPPTLEAVFLLSPTLRKGISSAEHLIVKNGVDIEVEDETCGNEEVSRLGNEQLCVPVAKPTMTEVSPSKGHLVDCGIQCTELQEPCSCREVMDDMETKRRHPFKYSDVKMANKGQDEGCGGHLQRNQKRHYQRRNKASEDYGRQQEAFSGYYGKSGKSRGDNHRT</sequence>
<accession>A0A9N7VD23</accession>
<proteinExistence type="predicted"/>
<protein>
    <submittedName>
        <fullName evidence="2">Uncharacterized protein</fullName>
    </submittedName>
</protein>
<name>A0A9N7VD23_PLEPL</name>
<gene>
    <name evidence="2" type="ORF">PLEPLA_LOCUS34911</name>
</gene>
<feature type="region of interest" description="Disordered" evidence="1">
    <location>
        <begin position="57"/>
        <end position="156"/>
    </location>
</feature>
<dbReference type="Proteomes" id="UP001153269">
    <property type="component" value="Unassembled WGS sequence"/>
</dbReference>
<organism evidence="2 3">
    <name type="scientific">Pleuronectes platessa</name>
    <name type="common">European plaice</name>
    <dbReference type="NCBI Taxonomy" id="8262"/>
    <lineage>
        <taxon>Eukaryota</taxon>
        <taxon>Metazoa</taxon>
        <taxon>Chordata</taxon>
        <taxon>Craniata</taxon>
        <taxon>Vertebrata</taxon>
        <taxon>Euteleostomi</taxon>
        <taxon>Actinopterygii</taxon>
        <taxon>Neopterygii</taxon>
        <taxon>Teleostei</taxon>
        <taxon>Neoteleostei</taxon>
        <taxon>Acanthomorphata</taxon>
        <taxon>Carangaria</taxon>
        <taxon>Pleuronectiformes</taxon>
        <taxon>Pleuronectoidei</taxon>
        <taxon>Pleuronectidae</taxon>
        <taxon>Pleuronectes</taxon>
    </lineage>
</organism>
<evidence type="ECO:0000313" key="2">
    <source>
        <dbReference type="EMBL" id="CAB1447217.1"/>
    </source>
</evidence>
<dbReference type="EMBL" id="CADEAL010003939">
    <property type="protein sequence ID" value="CAB1447217.1"/>
    <property type="molecule type" value="Genomic_DNA"/>
</dbReference>
<dbReference type="AlphaFoldDB" id="A0A9N7VD23"/>
<comment type="caution">
    <text evidence="2">The sequence shown here is derived from an EMBL/GenBank/DDBJ whole genome shotgun (WGS) entry which is preliminary data.</text>
</comment>
<feature type="compositionally biased region" description="Acidic residues" evidence="1">
    <location>
        <begin position="102"/>
        <end position="115"/>
    </location>
</feature>